<protein>
    <submittedName>
        <fullName evidence="2">Uncharacterized protein</fullName>
    </submittedName>
</protein>
<sequence length="132" mass="14683">MTVEDDPFAIPSRPKRRYPRGGGVEYEGGTTFSLAPDSEREDAWLRGVVEGVLDGEGYTYGDWFDLPMPLYLVHDEGTGDVFRISVRDGTIRLHVLPATESGGLRQFFDRLQDSADGVEWDVSRRVESAGEG</sequence>
<dbReference type="AlphaFoldDB" id="A0A1H8D698"/>
<evidence type="ECO:0000313" key="3">
    <source>
        <dbReference type="Proteomes" id="UP000198775"/>
    </source>
</evidence>
<name>A0A1H8D698_9EURY</name>
<evidence type="ECO:0000256" key="1">
    <source>
        <dbReference type="SAM" id="MobiDB-lite"/>
    </source>
</evidence>
<reference evidence="3" key="1">
    <citation type="submission" date="2016-10" db="EMBL/GenBank/DDBJ databases">
        <authorList>
            <person name="Varghese N."/>
            <person name="Submissions S."/>
        </authorList>
    </citation>
    <scope>NUCLEOTIDE SEQUENCE [LARGE SCALE GENOMIC DNA]</scope>
    <source>
        <strain evidence="3">IBRC-M 10043</strain>
    </source>
</reference>
<proteinExistence type="predicted"/>
<keyword evidence="3" id="KW-1185">Reference proteome</keyword>
<gene>
    <name evidence="2" type="ORF">SAMN05216388_1001189</name>
</gene>
<dbReference type="Proteomes" id="UP000198775">
    <property type="component" value="Unassembled WGS sequence"/>
</dbReference>
<dbReference type="EMBL" id="FOCX01000001">
    <property type="protein sequence ID" value="SEN02675.1"/>
    <property type="molecule type" value="Genomic_DNA"/>
</dbReference>
<accession>A0A1H8D698</accession>
<evidence type="ECO:0000313" key="2">
    <source>
        <dbReference type="EMBL" id="SEN02675.1"/>
    </source>
</evidence>
<dbReference type="OrthoDB" id="209683at2157"/>
<feature type="region of interest" description="Disordered" evidence="1">
    <location>
        <begin position="1"/>
        <end position="32"/>
    </location>
</feature>
<dbReference type="RefSeq" id="WP_092656683.1">
    <property type="nucleotide sequence ID" value="NZ_FOCX01000001.1"/>
</dbReference>
<organism evidence="2 3">
    <name type="scientific">Halorientalis persicus</name>
    <dbReference type="NCBI Taxonomy" id="1367881"/>
    <lineage>
        <taxon>Archaea</taxon>
        <taxon>Methanobacteriati</taxon>
        <taxon>Methanobacteriota</taxon>
        <taxon>Stenosarchaea group</taxon>
        <taxon>Halobacteria</taxon>
        <taxon>Halobacteriales</taxon>
        <taxon>Haloarculaceae</taxon>
        <taxon>Halorientalis</taxon>
    </lineage>
</organism>